<comment type="caution">
    <text evidence="1">The sequence shown here is derived from an EMBL/GenBank/DDBJ whole genome shotgun (WGS) entry which is preliminary data.</text>
</comment>
<gene>
    <name evidence="1" type="ORF">JOC48_003120</name>
</gene>
<evidence type="ECO:0000313" key="2">
    <source>
        <dbReference type="Proteomes" id="UP001296943"/>
    </source>
</evidence>
<proteinExistence type="predicted"/>
<reference evidence="1 2" key="1">
    <citation type="submission" date="2021-01" db="EMBL/GenBank/DDBJ databases">
        <title>Genomic Encyclopedia of Type Strains, Phase IV (KMG-IV): sequencing the most valuable type-strain genomes for metagenomic binning, comparative biology and taxonomic classification.</title>
        <authorList>
            <person name="Goeker M."/>
        </authorList>
    </citation>
    <scope>NUCLEOTIDE SEQUENCE [LARGE SCALE GENOMIC DNA]</scope>
    <source>
        <strain evidence="1 2">DSM 23711</strain>
    </source>
</reference>
<name>A0ABS2N372_9BACI</name>
<keyword evidence="2" id="KW-1185">Reference proteome</keyword>
<accession>A0ABS2N372</accession>
<evidence type="ECO:0000313" key="1">
    <source>
        <dbReference type="EMBL" id="MBM7572589.1"/>
    </source>
</evidence>
<organism evidence="1 2">
    <name type="scientific">Aquibacillus albus</name>
    <dbReference type="NCBI Taxonomy" id="1168171"/>
    <lineage>
        <taxon>Bacteria</taxon>
        <taxon>Bacillati</taxon>
        <taxon>Bacillota</taxon>
        <taxon>Bacilli</taxon>
        <taxon>Bacillales</taxon>
        <taxon>Bacillaceae</taxon>
        <taxon>Aquibacillus</taxon>
    </lineage>
</organism>
<dbReference type="EMBL" id="JAFBDR010000019">
    <property type="protein sequence ID" value="MBM7572589.1"/>
    <property type="molecule type" value="Genomic_DNA"/>
</dbReference>
<dbReference type="Proteomes" id="UP001296943">
    <property type="component" value="Unassembled WGS sequence"/>
</dbReference>
<sequence length="74" mass="8795">MGYLREAVEQQKKLLIHQLMNDGAVEYNRAELQKMTIHELLNEYDQFLITTKRSKNNSLKFTRSISVQNRRKPS</sequence>
<protein>
    <recommendedName>
        <fullName evidence="3">Fur-regulated basic protein FbpA</fullName>
    </recommendedName>
</protein>
<evidence type="ECO:0008006" key="3">
    <source>
        <dbReference type="Google" id="ProtNLM"/>
    </source>
</evidence>
<dbReference type="RefSeq" id="WP_204501102.1">
    <property type="nucleotide sequence ID" value="NZ_JAFBDR010000019.1"/>
</dbReference>